<dbReference type="SUPFAM" id="SSF160424">
    <property type="entry name" value="BH3703-like"/>
    <property type="match status" value="1"/>
</dbReference>
<dbReference type="InterPro" id="IPR036170">
    <property type="entry name" value="YezG-like_sf"/>
</dbReference>
<dbReference type="AlphaFoldDB" id="A0A3S9QLW3"/>
<dbReference type="Proteomes" id="UP000275951">
    <property type="component" value="Chromosome"/>
</dbReference>
<gene>
    <name evidence="1" type="ORF">EBQ10_06295</name>
</gene>
<reference evidence="1 2" key="1">
    <citation type="submission" date="2018-11" db="EMBL/GenBank/DDBJ databases">
        <title>Multidrug-resistant genes are associated with an 42-kb island TGI1 carrying a complex class 1 integron in a Trueperella pyogenes.</title>
        <authorList>
            <person name="Dong W."/>
        </authorList>
    </citation>
    <scope>NUCLEOTIDE SEQUENCE [LARGE SCALE GENOMIC DNA]</scope>
    <source>
        <strain evidence="1 2">TP4</strain>
    </source>
</reference>
<name>A0A3S9QLW3_9ACTO</name>
<dbReference type="RefSeq" id="WP_108726484.1">
    <property type="nucleotide sequence ID" value="NZ_CP029001.1"/>
</dbReference>
<sequence length="487" mass="53125">MVTFQLAVSAPQADAFLNSGYDLFSGFAVDAAAASSVTEVSDLMDLLCLRFPGSPYSADQPLDILHVPADPFTLDRLAVGPLHPQAFRGGVVEYPPFDGSGVARGGGIETDLLLVDPARLTVGSRLWRFYPGNPEPELRGIYHGVAYGWEDVAAGTFTATVPSPFLGPVIERDWGGVPCDVELGDDGQPAAVTMVSPVEPEEERDFTLLESGMWAKRIAVGQDAHIYTDFVTGEVSGIPVRVVRSVRDGQTLMFQVAAMLTDALYLDRARFQRWSTGIYTALVEPAHLTNQQRQEATPIQWDVADRPAVAARVGTPINFSEPTELLRETFNLLAQTAPPGWEEETLRVQLVGQSAIYEGYAKLAGDQNASLRVLPTAIIHHLRRLKQDRAIAGEDPFLVAVINVRKDGQGQLNVNAAEEPVWADLVPAEEWHNEVSAFPRSGENMPDWLLNRLARAHREAEVSHVGSPYSADLTAGIQWIGELQPTD</sequence>
<evidence type="ECO:0000313" key="1">
    <source>
        <dbReference type="EMBL" id="AZR06943.1"/>
    </source>
</evidence>
<dbReference type="EMBL" id="CP033905">
    <property type="protein sequence ID" value="AZR06943.1"/>
    <property type="molecule type" value="Genomic_DNA"/>
</dbReference>
<accession>A0A3S9QLW3</accession>
<proteinExistence type="predicted"/>
<organism evidence="1 2">
    <name type="scientific">Trueperella pyogenes</name>
    <dbReference type="NCBI Taxonomy" id="1661"/>
    <lineage>
        <taxon>Bacteria</taxon>
        <taxon>Bacillati</taxon>
        <taxon>Actinomycetota</taxon>
        <taxon>Actinomycetes</taxon>
        <taxon>Actinomycetales</taxon>
        <taxon>Actinomycetaceae</taxon>
        <taxon>Trueperella</taxon>
    </lineage>
</organism>
<protein>
    <submittedName>
        <fullName evidence="1">Uncharacterized protein</fullName>
    </submittedName>
</protein>
<evidence type="ECO:0000313" key="2">
    <source>
        <dbReference type="Proteomes" id="UP000275951"/>
    </source>
</evidence>